<protein>
    <submittedName>
        <fullName evidence="4">Capsid</fullName>
    </submittedName>
</protein>
<evidence type="ECO:0000313" key="4">
    <source>
        <dbReference type="EMBL" id="AUM61780.1"/>
    </source>
</evidence>
<dbReference type="SUPFAM" id="SSF88650">
    <property type="entry name" value="Satellite viruses"/>
    <property type="match status" value="1"/>
</dbReference>
<dbReference type="GO" id="GO:0005198">
    <property type="term" value="F:structural molecule activity"/>
    <property type="evidence" value="ECO:0007669"/>
    <property type="project" value="InterPro"/>
</dbReference>
<dbReference type="Pfam" id="PF03898">
    <property type="entry name" value="TNV_CP"/>
    <property type="match status" value="1"/>
</dbReference>
<dbReference type="EMBL" id="KY487856">
    <property type="protein sequence ID" value="AUM61780.1"/>
    <property type="molecule type" value="Genomic_DNA"/>
</dbReference>
<reference evidence="4" key="1">
    <citation type="submission" date="2017-01" db="EMBL/GenBank/DDBJ databases">
        <title>High-throughput sequencing uncovers low homogeneity in the biogeography of single-stranded DNA viruses.</title>
        <authorList>
            <person name="Pearson V.M."/>
            <person name="Rokyta D.R."/>
        </authorList>
    </citation>
    <scope>NUCLEOTIDE SEQUENCE</scope>
</reference>
<name>A0A2K9LSJ8_9VIRU</name>
<dbReference type="Gene3D" id="2.60.120.20">
    <property type="match status" value="1"/>
</dbReference>
<dbReference type="GO" id="GO:0019028">
    <property type="term" value="C:viral capsid"/>
    <property type="evidence" value="ECO:0007669"/>
    <property type="project" value="UniProtKB-KW"/>
</dbReference>
<proteinExistence type="predicted"/>
<gene>
    <name evidence="4" type="primary">Cap</name>
</gene>
<sequence>MVRSSIKTVTYSSGSRKTARSRQLVAKASQLLRARMAGGTRAPLRSGGFYGLYTRRGRDELKVTDVATASANLTLNAGLVLLNGVAQGSDYNTRIGRKTLMKSLFIRFTLVPNTANSAPNGDFARIIVFYDCQTNAAAPIASDVLTSGTDYLSPLNLNNRDRFKILHDKIIPMNANVYTAGALTAGDPVNKSWKIFKKMNMEVIFGGTANTVGSIQTGSIYLMYLSAGATSYSTLSYNSRIRFIDS</sequence>
<organism evidence="4">
    <name type="scientific">uncultured virus</name>
    <dbReference type="NCBI Taxonomy" id="340016"/>
    <lineage>
        <taxon>Viruses</taxon>
        <taxon>environmental samples</taxon>
    </lineage>
</organism>
<evidence type="ECO:0000256" key="2">
    <source>
        <dbReference type="ARBA" id="ARBA00022561"/>
    </source>
</evidence>
<evidence type="ECO:0000256" key="3">
    <source>
        <dbReference type="ARBA" id="ARBA00022844"/>
    </source>
</evidence>
<comment type="subcellular location">
    <subcellularLocation>
        <location evidence="1">Virion</location>
    </subcellularLocation>
</comment>
<evidence type="ECO:0000256" key="1">
    <source>
        <dbReference type="ARBA" id="ARBA00004328"/>
    </source>
</evidence>
<dbReference type="InterPro" id="IPR029053">
    <property type="entry name" value="Viral_coat"/>
</dbReference>
<dbReference type="InterPro" id="IPR037164">
    <property type="entry name" value="Satellite_virus_coat_sf"/>
</dbReference>
<accession>A0A2K9LSJ8</accession>
<keyword evidence="2" id="KW-0167">Capsid protein</keyword>
<dbReference type="InterPro" id="IPR010392">
    <property type="entry name" value="Satellite_virus_coat"/>
</dbReference>
<keyword evidence="3" id="KW-0946">Virion</keyword>